<dbReference type="EMBL" id="VXIV02002049">
    <property type="protein sequence ID" value="KAF6027681.1"/>
    <property type="molecule type" value="Genomic_DNA"/>
</dbReference>
<sequence>MMIFNRFVVNYRVKSEVLQSPGTALFVIGGRKWKKFVTMLVCRKSSSISLARIQHGEGLLCQACSSAKRVILLPQGSSEQAAVFSVMVTLRQSR</sequence>
<comment type="caution">
    <text evidence="1">The sequence shown here is derived from an EMBL/GenBank/DDBJ whole genome shotgun (WGS) entry which is preliminary data.</text>
</comment>
<organism evidence="1 2">
    <name type="scientific">Bugula neritina</name>
    <name type="common">Brown bryozoan</name>
    <name type="synonym">Sertularia neritina</name>
    <dbReference type="NCBI Taxonomy" id="10212"/>
    <lineage>
        <taxon>Eukaryota</taxon>
        <taxon>Metazoa</taxon>
        <taxon>Spiralia</taxon>
        <taxon>Lophotrochozoa</taxon>
        <taxon>Bryozoa</taxon>
        <taxon>Gymnolaemata</taxon>
        <taxon>Cheilostomatida</taxon>
        <taxon>Flustrina</taxon>
        <taxon>Buguloidea</taxon>
        <taxon>Bugulidae</taxon>
        <taxon>Bugula</taxon>
    </lineage>
</organism>
<protein>
    <submittedName>
        <fullName evidence="1">Uncharacterized protein</fullName>
    </submittedName>
</protein>
<dbReference type="AlphaFoldDB" id="A0A7J7JPS4"/>
<evidence type="ECO:0000313" key="1">
    <source>
        <dbReference type="EMBL" id="KAF6027681.1"/>
    </source>
</evidence>
<gene>
    <name evidence="1" type="ORF">EB796_014010</name>
</gene>
<reference evidence="1" key="1">
    <citation type="submission" date="2020-06" db="EMBL/GenBank/DDBJ databases">
        <title>Draft genome of Bugula neritina, a colonial animal packing powerful symbionts and potential medicines.</title>
        <authorList>
            <person name="Rayko M."/>
        </authorList>
    </citation>
    <scope>NUCLEOTIDE SEQUENCE [LARGE SCALE GENOMIC DNA]</scope>
    <source>
        <strain evidence="1">Kwan_BN1</strain>
    </source>
</reference>
<keyword evidence="2" id="KW-1185">Reference proteome</keyword>
<proteinExistence type="predicted"/>
<evidence type="ECO:0000313" key="2">
    <source>
        <dbReference type="Proteomes" id="UP000593567"/>
    </source>
</evidence>
<dbReference type="Proteomes" id="UP000593567">
    <property type="component" value="Unassembled WGS sequence"/>
</dbReference>
<name>A0A7J7JPS4_BUGNE</name>
<accession>A0A7J7JPS4</accession>